<dbReference type="EMBL" id="MSKW01000024">
    <property type="protein sequence ID" value="OLO74945.1"/>
    <property type="molecule type" value="Genomic_DNA"/>
</dbReference>
<dbReference type="CDD" id="cd01283">
    <property type="entry name" value="cytidine_deaminase"/>
    <property type="match status" value="1"/>
</dbReference>
<comment type="caution">
    <text evidence="6">The sequence shown here is derived from an EMBL/GenBank/DDBJ whole genome shotgun (WGS) entry which is preliminary data.</text>
</comment>
<dbReference type="Pfam" id="PF00383">
    <property type="entry name" value="dCMP_cyt_deam_1"/>
    <property type="match status" value="1"/>
</dbReference>
<dbReference type="GO" id="GO:0004126">
    <property type="term" value="F:cytidine deaminase activity"/>
    <property type="evidence" value="ECO:0007669"/>
    <property type="project" value="TreeGrafter"/>
</dbReference>
<dbReference type="PANTHER" id="PTHR11644">
    <property type="entry name" value="CYTIDINE DEAMINASE"/>
    <property type="match status" value="1"/>
</dbReference>
<dbReference type="GO" id="GO:0005829">
    <property type="term" value="C:cytosol"/>
    <property type="evidence" value="ECO:0007669"/>
    <property type="project" value="TreeGrafter"/>
</dbReference>
<dbReference type="InterPro" id="IPR002125">
    <property type="entry name" value="CMP_dCMP_dom"/>
</dbReference>
<dbReference type="GO" id="GO:0055086">
    <property type="term" value="P:nucleobase-containing small molecule metabolic process"/>
    <property type="evidence" value="ECO:0007669"/>
    <property type="project" value="UniProtKB-ARBA"/>
</dbReference>
<evidence type="ECO:0000256" key="2">
    <source>
        <dbReference type="ARBA" id="ARBA00022723"/>
    </source>
</evidence>
<dbReference type="GO" id="GO:0072527">
    <property type="term" value="P:pyrimidine-containing compound metabolic process"/>
    <property type="evidence" value="ECO:0007669"/>
    <property type="project" value="UniProtKB-ARBA"/>
</dbReference>
<keyword evidence="2" id="KW-0479">Metal-binding</keyword>
<feature type="domain" description="CMP/dCMP-type deaminase" evidence="5">
    <location>
        <begin position="6"/>
        <end position="136"/>
    </location>
</feature>
<dbReference type="Proteomes" id="UP000186769">
    <property type="component" value="Unassembled WGS sequence"/>
</dbReference>
<dbReference type="GO" id="GO:0042802">
    <property type="term" value="F:identical protein binding"/>
    <property type="evidence" value="ECO:0007669"/>
    <property type="project" value="UniProtKB-ARBA"/>
</dbReference>
<dbReference type="InterPro" id="IPR050202">
    <property type="entry name" value="Cyt/Deoxycyt_deaminase"/>
</dbReference>
<dbReference type="RefSeq" id="WP_075415373.1">
    <property type="nucleotide sequence ID" value="NZ_CP116224.1"/>
</dbReference>
<reference evidence="6 7" key="1">
    <citation type="submission" date="2016-12" db="EMBL/GenBank/DDBJ databases">
        <title>Genomic comparison of strains in the 'Actinomyces naeslundii' group.</title>
        <authorList>
            <person name="Mughal S.R."/>
            <person name="Do T."/>
            <person name="Gilbert S.C."/>
            <person name="Witherden E.A."/>
            <person name="Didelot X."/>
            <person name="Beighton D."/>
        </authorList>
    </citation>
    <scope>NUCLEOTIDE SEQUENCE [LARGE SCALE GENOMIC DNA]</scope>
    <source>
        <strain evidence="6 7">G53E</strain>
    </source>
</reference>
<dbReference type="Gene3D" id="3.40.140.10">
    <property type="entry name" value="Cytidine Deaminase, domain 2"/>
    <property type="match status" value="1"/>
</dbReference>
<dbReference type="SUPFAM" id="SSF53927">
    <property type="entry name" value="Cytidine deaminase-like"/>
    <property type="match status" value="1"/>
</dbReference>
<sequence>MESTLSTTWASLYEAAKAVQRPRHVSSYIEAGGVAAAVESSSGRIYTGVCVDTACTLGICAERNAILNMMTNGEDAIRRVLTIMRDGRTGPPCGACREMMTQLMPSRFGDIEVMIDFAAGKTMTLADLTPQWWLRR</sequence>
<evidence type="ECO:0000259" key="5">
    <source>
        <dbReference type="PROSITE" id="PS51747"/>
    </source>
</evidence>
<keyword evidence="3" id="KW-0378">Hydrolase</keyword>
<dbReference type="AlphaFoldDB" id="A0A1Q8X3T8"/>
<evidence type="ECO:0000256" key="1">
    <source>
        <dbReference type="ARBA" id="ARBA00006576"/>
    </source>
</evidence>
<organism evidence="6 7">
    <name type="scientific">Actinomyces oris</name>
    <dbReference type="NCBI Taxonomy" id="544580"/>
    <lineage>
        <taxon>Bacteria</taxon>
        <taxon>Bacillati</taxon>
        <taxon>Actinomycetota</taxon>
        <taxon>Actinomycetes</taxon>
        <taxon>Actinomycetales</taxon>
        <taxon>Actinomycetaceae</taxon>
        <taxon>Actinomyces</taxon>
    </lineage>
</organism>
<proteinExistence type="inferred from homology"/>
<evidence type="ECO:0000256" key="3">
    <source>
        <dbReference type="ARBA" id="ARBA00022801"/>
    </source>
</evidence>
<comment type="similarity">
    <text evidence="1">Belongs to the cytidine and deoxycytidylate deaminase family.</text>
</comment>
<dbReference type="GO" id="GO:0008270">
    <property type="term" value="F:zinc ion binding"/>
    <property type="evidence" value="ECO:0007669"/>
    <property type="project" value="InterPro"/>
</dbReference>
<evidence type="ECO:0000313" key="6">
    <source>
        <dbReference type="EMBL" id="OLO74945.1"/>
    </source>
</evidence>
<dbReference type="PANTHER" id="PTHR11644:SF2">
    <property type="entry name" value="CYTIDINE DEAMINASE"/>
    <property type="match status" value="1"/>
</dbReference>
<protein>
    <submittedName>
        <fullName evidence="6">Cytidine deaminase</fullName>
    </submittedName>
</protein>
<dbReference type="InterPro" id="IPR016193">
    <property type="entry name" value="Cytidine_deaminase-like"/>
</dbReference>
<accession>A0A1Q8X3T8</accession>
<name>A0A1Q8X3T8_9ACTO</name>
<keyword evidence="4" id="KW-0862">Zinc</keyword>
<dbReference type="PROSITE" id="PS00903">
    <property type="entry name" value="CYT_DCMP_DEAMINASES_1"/>
    <property type="match status" value="1"/>
</dbReference>
<evidence type="ECO:0000256" key="4">
    <source>
        <dbReference type="ARBA" id="ARBA00022833"/>
    </source>
</evidence>
<dbReference type="InterPro" id="IPR016192">
    <property type="entry name" value="APOBEC/CMP_deaminase_Zn-bd"/>
</dbReference>
<evidence type="ECO:0000313" key="7">
    <source>
        <dbReference type="Proteomes" id="UP000186769"/>
    </source>
</evidence>
<dbReference type="PROSITE" id="PS51747">
    <property type="entry name" value="CYT_DCMP_DEAMINASES_2"/>
    <property type="match status" value="1"/>
</dbReference>
<gene>
    <name evidence="6" type="ORF">BKH15_11290</name>
</gene>